<sequence>MNATVKSKLLEACHKLPVFIFGPMFSALGVSLCLKARLGIDPTSLFIEGISKVLGMAYSNASLLYNGTFIVLACIIAWRNVYIGTVLGGMLMGPFLKLYEFLFAGIDPMVLTMWQRALFFILGQTIMCVGISVTVSLRFGLGSTDAIIFRIIDWTGWHYKYLKMAFDATYLILGFVMGGVLGVGTVLSVLCTGPMVEFGVKTMNRTVLKALHLQNPLNEMRSKKE</sequence>
<evidence type="ECO:0000256" key="1">
    <source>
        <dbReference type="SAM" id="Phobius"/>
    </source>
</evidence>
<organism evidence="2">
    <name type="scientific">uncultured Anaerotruncus sp</name>
    <dbReference type="NCBI Taxonomy" id="905011"/>
    <lineage>
        <taxon>Bacteria</taxon>
        <taxon>Bacillati</taxon>
        <taxon>Bacillota</taxon>
        <taxon>Clostridia</taxon>
        <taxon>Eubacteriales</taxon>
        <taxon>Oscillospiraceae</taxon>
        <taxon>Anaerotruncus</taxon>
        <taxon>environmental samples</taxon>
    </lineage>
</organism>
<evidence type="ECO:0000313" key="2">
    <source>
        <dbReference type="EMBL" id="SCJ63590.1"/>
    </source>
</evidence>
<keyword evidence="1" id="KW-0472">Membrane</keyword>
<keyword evidence="1" id="KW-0812">Transmembrane</keyword>
<feature type="transmembrane region" description="Helical" evidence="1">
    <location>
        <begin position="55"/>
        <end position="78"/>
    </location>
</feature>
<dbReference type="InterPro" id="IPR038750">
    <property type="entry name" value="YczE/YyaS-like"/>
</dbReference>
<dbReference type="EMBL" id="FMHG01000001">
    <property type="protein sequence ID" value="SCJ63590.1"/>
    <property type="molecule type" value="Genomic_DNA"/>
</dbReference>
<dbReference type="Pfam" id="PF19700">
    <property type="entry name" value="DUF6198"/>
    <property type="match status" value="1"/>
</dbReference>
<dbReference type="AlphaFoldDB" id="A0A1C6I214"/>
<keyword evidence="1" id="KW-1133">Transmembrane helix</keyword>
<proteinExistence type="predicted"/>
<feature type="transmembrane region" description="Helical" evidence="1">
    <location>
        <begin position="16"/>
        <end position="34"/>
    </location>
</feature>
<gene>
    <name evidence="2" type="ORF">SAMEA3545359_01167</name>
</gene>
<dbReference type="PANTHER" id="PTHR40078">
    <property type="entry name" value="INTEGRAL MEMBRANE PROTEIN-RELATED"/>
    <property type="match status" value="1"/>
</dbReference>
<feature type="transmembrane region" description="Helical" evidence="1">
    <location>
        <begin position="170"/>
        <end position="196"/>
    </location>
</feature>
<dbReference type="PANTHER" id="PTHR40078:SF1">
    <property type="entry name" value="INTEGRAL MEMBRANE PROTEIN"/>
    <property type="match status" value="1"/>
</dbReference>
<reference evidence="2" key="1">
    <citation type="submission" date="2015-09" db="EMBL/GenBank/DDBJ databases">
        <authorList>
            <consortium name="Pathogen Informatics"/>
        </authorList>
    </citation>
    <scope>NUCLEOTIDE SEQUENCE</scope>
    <source>
        <strain evidence="2">2789STDY5834896</strain>
    </source>
</reference>
<name>A0A1C6I214_9FIRM</name>
<feature type="transmembrane region" description="Helical" evidence="1">
    <location>
        <begin position="84"/>
        <end position="106"/>
    </location>
</feature>
<protein>
    <submittedName>
        <fullName evidence="2">Uncharacterized BCR, YitT family COG1284</fullName>
    </submittedName>
</protein>
<feature type="transmembrane region" description="Helical" evidence="1">
    <location>
        <begin position="118"/>
        <end position="141"/>
    </location>
</feature>
<accession>A0A1C6I214</accession>